<name>A0A167M4A8_9HYPO</name>
<feature type="region of interest" description="Disordered" evidence="1">
    <location>
        <begin position="1"/>
        <end position="54"/>
    </location>
</feature>
<keyword evidence="3" id="KW-1185">Reference proteome</keyword>
<sequence>MSAPQSRKRKEPHDWGSNLADFAVREGKMRKTSAAPRLSRRSTKRAQKPLVAAHTDELHRVAATIAAEDDIDEILSSATDPDADSLHEDDTSDDGDDTPGNNNDNDDDQQAICQSIDCSILNRVLDHLVEAFGQEIPDIDTNGGP</sequence>
<dbReference type="EMBL" id="AZHD01000026">
    <property type="protein sequence ID" value="OAA53904.1"/>
    <property type="molecule type" value="Genomic_DNA"/>
</dbReference>
<organism evidence="2 3">
    <name type="scientific">Niveomyces insectorum RCEF 264</name>
    <dbReference type="NCBI Taxonomy" id="1081102"/>
    <lineage>
        <taxon>Eukaryota</taxon>
        <taxon>Fungi</taxon>
        <taxon>Dikarya</taxon>
        <taxon>Ascomycota</taxon>
        <taxon>Pezizomycotina</taxon>
        <taxon>Sordariomycetes</taxon>
        <taxon>Hypocreomycetidae</taxon>
        <taxon>Hypocreales</taxon>
        <taxon>Cordycipitaceae</taxon>
        <taxon>Niveomyces</taxon>
    </lineage>
</organism>
<evidence type="ECO:0000256" key="1">
    <source>
        <dbReference type="SAM" id="MobiDB-lite"/>
    </source>
</evidence>
<feature type="compositionally biased region" description="Basic residues" evidence="1">
    <location>
        <begin position="38"/>
        <end position="47"/>
    </location>
</feature>
<proteinExistence type="predicted"/>
<feature type="region of interest" description="Disordered" evidence="1">
    <location>
        <begin position="68"/>
        <end position="110"/>
    </location>
</feature>
<gene>
    <name evidence="2" type="ORF">SPI_09111</name>
</gene>
<reference evidence="2 3" key="1">
    <citation type="journal article" date="2016" name="Genome Biol. Evol.">
        <title>Divergent and convergent evolution of fungal pathogenicity.</title>
        <authorList>
            <person name="Shang Y."/>
            <person name="Xiao G."/>
            <person name="Zheng P."/>
            <person name="Cen K."/>
            <person name="Zhan S."/>
            <person name="Wang C."/>
        </authorList>
    </citation>
    <scope>NUCLEOTIDE SEQUENCE [LARGE SCALE GENOMIC DNA]</scope>
    <source>
        <strain evidence="2 3">RCEF 264</strain>
    </source>
</reference>
<protein>
    <submittedName>
        <fullName evidence="2">Uncharacterized protein</fullName>
    </submittedName>
</protein>
<comment type="caution">
    <text evidence="2">The sequence shown here is derived from an EMBL/GenBank/DDBJ whole genome shotgun (WGS) entry which is preliminary data.</text>
</comment>
<evidence type="ECO:0000313" key="3">
    <source>
        <dbReference type="Proteomes" id="UP000076874"/>
    </source>
</evidence>
<dbReference type="AlphaFoldDB" id="A0A167M4A8"/>
<evidence type="ECO:0000313" key="2">
    <source>
        <dbReference type="EMBL" id="OAA53904.1"/>
    </source>
</evidence>
<dbReference type="Proteomes" id="UP000076874">
    <property type="component" value="Unassembled WGS sequence"/>
</dbReference>
<accession>A0A167M4A8</accession>
<feature type="compositionally biased region" description="Basic residues" evidence="1">
    <location>
        <begin position="1"/>
        <end position="10"/>
    </location>
</feature>